<dbReference type="AlphaFoldDB" id="A0A330L6L2"/>
<gene>
    <name evidence="1" type="ORF">NITLEN_30389</name>
</gene>
<accession>A0A330L6L2</accession>
<proteinExistence type="predicted"/>
<reference evidence="2" key="1">
    <citation type="submission" date="2018-04" db="EMBL/GenBank/DDBJ databases">
        <authorList>
            <person name="Lucker S."/>
            <person name="Sakoula D."/>
        </authorList>
    </citation>
    <scope>NUCLEOTIDE SEQUENCE [LARGE SCALE GENOMIC DNA]</scope>
</reference>
<organism evidence="1 2">
    <name type="scientific">Nitrospira lenta</name>
    <dbReference type="NCBI Taxonomy" id="1436998"/>
    <lineage>
        <taxon>Bacteria</taxon>
        <taxon>Pseudomonadati</taxon>
        <taxon>Nitrospirota</taxon>
        <taxon>Nitrospiria</taxon>
        <taxon>Nitrospirales</taxon>
        <taxon>Nitrospiraceae</taxon>
        <taxon>Nitrospira</taxon>
    </lineage>
</organism>
<dbReference type="EMBL" id="OUNR01000016">
    <property type="protein sequence ID" value="SPP65475.1"/>
    <property type="molecule type" value="Genomic_DNA"/>
</dbReference>
<protein>
    <submittedName>
        <fullName evidence="1">Uncharacterized protein</fullName>
    </submittedName>
</protein>
<evidence type="ECO:0000313" key="2">
    <source>
        <dbReference type="Proteomes" id="UP000248168"/>
    </source>
</evidence>
<name>A0A330L6L2_9BACT</name>
<keyword evidence="2" id="KW-1185">Reference proteome</keyword>
<evidence type="ECO:0000313" key="1">
    <source>
        <dbReference type="EMBL" id="SPP65475.1"/>
    </source>
</evidence>
<dbReference type="Proteomes" id="UP000248168">
    <property type="component" value="Unassembled WGS sequence"/>
</dbReference>
<sequence>MGSGLPARVILHRLPAPSIRRWMKKWLPDQRRFPSRTRVRVLLLQMPLARQGLHRIAWLGLVCVGAGYVEREREVNDRGRVMAQLSGGQRHRAVEIREGLGRWFCGKLLEKGVEQFFFTANATAQLGDEETEFLR</sequence>
<dbReference type="InParanoid" id="A0A330L6L2"/>